<dbReference type="OrthoDB" id="8026949at2759"/>
<keyword evidence="2" id="KW-0479">Metal-binding</keyword>
<feature type="compositionally biased region" description="Polar residues" evidence="6">
    <location>
        <begin position="299"/>
        <end position="315"/>
    </location>
</feature>
<evidence type="ECO:0000259" key="7">
    <source>
        <dbReference type="SMART" id="SM00581"/>
    </source>
</evidence>
<feature type="compositionally biased region" description="Polar residues" evidence="6">
    <location>
        <begin position="8"/>
        <end position="17"/>
    </location>
</feature>
<dbReference type="InterPro" id="IPR052115">
    <property type="entry name" value="NEXT_complex_subunit_ZCCHC8"/>
</dbReference>
<dbReference type="InterPro" id="IPR006568">
    <property type="entry name" value="PSP_pro-rich"/>
</dbReference>
<dbReference type="PANTHER" id="PTHR13316:SF0">
    <property type="entry name" value="ZINC FINGER CCHC DOMAIN-CONTAINING PROTEIN 8"/>
    <property type="match status" value="1"/>
</dbReference>
<keyword evidence="3" id="KW-0863">Zinc-finger</keyword>
<proteinExistence type="predicted"/>
<dbReference type="Proteomes" id="UP000663829">
    <property type="component" value="Unassembled WGS sequence"/>
</dbReference>
<feature type="compositionally biased region" description="Low complexity" evidence="6">
    <location>
        <begin position="199"/>
        <end position="209"/>
    </location>
</feature>
<evidence type="ECO:0000256" key="3">
    <source>
        <dbReference type="ARBA" id="ARBA00022771"/>
    </source>
</evidence>
<dbReference type="Proteomes" id="UP000681722">
    <property type="component" value="Unassembled WGS sequence"/>
</dbReference>
<comment type="subcellular location">
    <subcellularLocation>
        <location evidence="1">Nucleus</location>
    </subcellularLocation>
</comment>
<evidence type="ECO:0000256" key="5">
    <source>
        <dbReference type="ARBA" id="ARBA00023242"/>
    </source>
</evidence>
<sequence length="524" mass="59795">MTDDDLSQNHNFSTPPHNTDIDGIADPDNMENTLGSSPNIPLFTCSLIFDRYDYEEKSHFERTVIALIHAMRAKQKPSKTAKINSLDCENNTVIEYFDYYCIDRTGEQIASMDVGALQQGWCVPQFEQIYRIALPDSEQQANIQRTRRPKSCCFNCGSGDHPVAHCPVKLDQERIRRNREHFQEQIAESMGLSDPSMLNGGHHNNSGSGLPHDTSRYHEDSYQTSLMPDMIIDERFRQFKPGVISLELRRALGLKEQQLPIYIYNMRKCGYPPGWLREARVKKSGLQVFHDNEEGEIVENNSKQQQPPTVSDDQRNSHLSFTIEQPFNQSSNGLDADNSFEYDIDKVISYSGYNSTIPEGFVDESDHFNLPQYNSSQSKENMIKEAYLVKKPSLKRKASFGGEALKPVEQQDKKFKLADETFSPLETTTPLDSQNDTIDTQPMNETFGLPSAFSYEQRSLSHVYGTPLLNYPTEGVEKYQLPTLSKFSQGICEHSFFENLPSWPHQQGQVSRVVSINYNVSKLY</sequence>
<feature type="region of interest" description="Disordered" evidence="6">
    <location>
        <begin position="192"/>
        <end position="217"/>
    </location>
</feature>
<feature type="region of interest" description="Disordered" evidence="6">
    <location>
        <begin position="1"/>
        <end position="32"/>
    </location>
</feature>
<evidence type="ECO:0000256" key="2">
    <source>
        <dbReference type="ARBA" id="ARBA00022723"/>
    </source>
</evidence>
<evidence type="ECO:0000256" key="6">
    <source>
        <dbReference type="SAM" id="MobiDB-lite"/>
    </source>
</evidence>
<keyword evidence="5" id="KW-0539">Nucleus</keyword>
<dbReference type="EMBL" id="CAJNOQ010029189">
    <property type="protein sequence ID" value="CAF1567054.1"/>
    <property type="molecule type" value="Genomic_DNA"/>
</dbReference>
<reference evidence="8" key="1">
    <citation type="submission" date="2021-02" db="EMBL/GenBank/DDBJ databases">
        <authorList>
            <person name="Nowell W R."/>
        </authorList>
    </citation>
    <scope>NUCLEOTIDE SEQUENCE</scope>
</reference>
<evidence type="ECO:0000256" key="4">
    <source>
        <dbReference type="ARBA" id="ARBA00022833"/>
    </source>
</evidence>
<dbReference type="EMBL" id="CAJOBC010094986">
    <property type="protein sequence ID" value="CAF4429366.1"/>
    <property type="molecule type" value="Genomic_DNA"/>
</dbReference>
<feature type="domain" description="PSP proline-rich" evidence="7">
    <location>
        <begin position="236"/>
        <end position="288"/>
    </location>
</feature>
<dbReference type="PANTHER" id="PTHR13316">
    <property type="entry name" value="ZINC FINGER, CCHC DOMAIN CONTAINING 8"/>
    <property type="match status" value="1"/>
</dbReference>
<evidence type="ECO:0000313" key="10">
    <source>
        <dbReference type="Proteomes" id="UP000663829"/>
    </source>
</evidence>
<keyword evidence="4" id="KW-0862">Zinc</keyword>
<dbReference type="GO" id="GO:0071013">
    <property type="term" value="C:catalytic step 2 spliceosome"/>
    <property type="evidence" value="ECO:0007669"/>
    <property type="project" value="TreeGrafter"/>
</dbReference>
<organism evidence="8 10">
    <name type="scientific">Didymodactylos carnosus</name>
    <dbReference type="NCBI Taxonomy" id="1234261"/>
    <lineage>
        <taxon>Eukaryota</taxon>
        <taxon>Metazoa</taxon>
        <taxon>Spiralia</taxon>
        <taxon>Gnathifera</taxon>
        <taxon>Rotifera</taxon>
        <taxon>Eurotatoria</taxon>
        <taxon>Bdelloidea</taxon>
        <taxon>Philodinida</taxon>
        <taxon>Philodinidae</taxon>
        <taxon>Didymodactylos</taxon>
    </lineage>
</organism>
<evidence type="ECO:0000256" key="1">
    <source>
        <dbReference type="ARBA" id="ARBA00004123"/>
    </source>
</evidence>
<keyword evidence="10" id="KW-1185">Reference proteome</keyword>
<dbReference type="GO" id="GO:0008270">
    <property type="term" value="F:zinc ion binding"/>
    <property type="evidence" value="ECO:0007669"/>
    <property type="project" value="UniProtKB-KW"/>
</dbReference>
<accession>A0A815Y6N0</accession>
<evidence type="ECO:0000313" key="8">
    <source>
        <dbReference type="EMBL" id="CAF1567054.1"/>
    </source>
</evidence>
<dbReference type="GO" id="GO:0003723">
    <property type="term" value="F:RNA binding"/>
    <property type="evidence" value="ECO:0007669"/>
    <property type="project" value="TreeGrafter"/>
</dbReference>
<name>A0A815Y6N0_9BILA</name>
<dbReference type="AlphaFoldDB" id="A0A815Y6N0"/>
<feature type="region of interest" description="Disordered" evidence="6">
    <location>
        <begin position="292"/>
        <end position="315"/>
    </location>
</feature>
<comment type="caution">
    <text evidence="8">The sequence shown here is derived from an EMBL/GenBank/DDBJ whole genome shotgun (WGS) entry which is preliminary data.</text>
</comment>
<evidence type="ECO:0000313" key="9">
    <source>
        <dbReference type="EMBL" id="CAF4429366.1"/>
    </source>
</evidence>
<protein>
    <recommendedName>
        <fullName evidence="7">PSP proline-rich domain-containing protein</fullName>
    </recommendedName>
</protein>
<dbReference type="SMART" id="SM00581">
    <property type="entry name" value="PSP"/>
    <property type="match status" value="1"/>
</dbReference>
<dbReference type="Pfam" id="PF04046">
    <property type="entry name" value="PSP"/>
    <property type="match status" value="1"/>
</dbReference>
<gene>
    <name evidence="8" type="ORF">GPM918_LOCUS40145</name>
    <name evidence="9" type="ORF">SRO942_LOCUS41065</name>
</gene>